<keyword evidence="2" id="KW-0547">Nucleotide-binding</keyword>
<protein>
    <submittedName>
        <fullName evidence="7">Glutamine amidotransferase class-I</fullName>
    </submittedName>
</protein>
<dbReference type="SUPFAM" id="SSF52317">
    <property type="entry name" value="Class I glutamine amidotransferase-like"/>
    <property type="match status" value="1"/>
</dbReference>
<dbReference type="Proteomes" id="UP000034581">
    <property type="component" value="Unassembled WGS sequence"/>
</dbReference>
<dbReference type="Gene3D" id="3.40.50.880">
    <property type="match status" value="1"/>
</dbReference>
<accession>A0A0G0BK69</accession>
<evidence type="ECO:0000313" key="8">
    <source>
        <dbReference type="Proteomes" id="UP000034581"/>
    </source>
</evidence>
<dbReference type="Pfam" id="PF00117">
    <property type="entry name" value="GATase"/>
    <property type="match status" value="1"/>
</dbReference>
<dbReference type="GO" id="GO:0016740">
    <property type="term" value="F:transferase activity"/>
    <property type="evidence" value="ECO:0007669"/>
    <property type="project" value="UniProtKB-KW"/>
</dbReference>
<dbReference type="AlphaFoldDB" id="A0A0G0BK69"/>
<keyword evidence="3" id="KW-0332">GMP biosynthesis</keyword>
<evidence type="ECO:0000256" key="2">
    <source>
        <dbReference type="ARBA" id="ARBA00022741"/>
    </source>
</evidence>
<reference evidence="7 8" key="1">
    <citation type="journal article" date="2015" name="Nature">
        <title>rRNA introns, odd ribosomes, and small enigmatic genomes across a large radiation of phyla.</title>
        <authorList>
            <person name="Brown C.T."/>
            <person name="Hug L.A."/>
            <person name="Thomas B.C."/>
            <person name="Sharon I."/>
            <person name="Castelle C.J."/>
            <person name="Singh A."/>
            <person name="Wilkins M.J."/>
            <person name="Williams K.H."/>
            <person name="Banfield J.F."/>
        </authorList>
    </citation>
    <scope>NUCLEOTIDE SEQUENCE [LARGE SCALE GENOMIC DNA]</scope>
</reference>
<keyword evidence="7" id="KW-0315">Glutamine amidotransferase</keyword>
<feature type="domain" description="Glutamine amidotransferase" evidence="6">
    <location>
        <begin position="5"/>
        <end position="181"/>
    </location>
</feature>
<dbReference type="STRING" id="1618350.UR67_C0003G0108"/>
<dbReference type="InterPro" id="IPR029062">
    <property type="entry name" value="Class_I_gatase-like"/>
</dbReference>
<dbReference type="PROSITE" id="PS51273">
    <property type="entry name" value="GATASE_TYPE_1"/>
    <property type="match status" value="1"/>
</dbReference>
<dbReference type="EMBL" id="LBQB01000003">
    <property type="protein sequence ID" value="KKP69828.1"/>
    <property type="molecule type" value="Genomic_DNA"/>
</dbReference>
<dbReference type="PANTHER" id="PTHR11922">
    <property type="entry name" value="GMP SYNTHASE-RELATED"/>
    <property type="match status" value="1"/>
</dbReference>
<dbReference type="GO" id="GO:0005524">
    <property type="term" value="F:ATP binding"/>
    <property type="evidence" value="ECO:0007669"/>
    <property type="project" value="UniProtKB-KW"/>
</dbReference>
<proteinExistence type="predicted"/>
<dbReference type="InterPro" id="IPR017926">
    <property type="entry name" value="GATASE"/>
</dbReference>
<evidence type="ECO:0000313" key="7">
    <source>
        <dbReference type="EMBL" id="KKP69828.1"/>
    </source>
</evidence>
<dbReference type="GO" id="GO:0003921">
    <property type="term" value="F:GMP synthase activity"/>
    <property type="evidence" value="ECO:0007669"/>
    <property type="project" value="TreeGrafter"/>
</dbReference>
<dbReference type="PANTHER" id="PTHR11922:SF2">
    <property type="entry name" value="GMP SYNTHASE [GLUTAMINE-HYDROLYZING]"/>
    <property type="match status" value="1"/>
</dbReference>
<name>A0A0G0BK69_UNCC3</name>
<comment type="caution">
    <text evidence="7">The sequence shown here is derived from an EMBL/GenBank/DDBJ whole genome shotgun (WGS) entry which is preliminary data.</text>
</comment>
<evidence type="ECO:0000256" key="4">
    <source>
        <dbReference type="ARBA" id="ARBA00022755"/>
    </source>
</evidence>
<gene>
    <name evidence="7" type="ORF">UR67_C0003G0108</name>
</gene>
<keyword evidence="1" id="KW-0436">Ligase</keyword>
<dbReference type="PRINTS" id="PR00097">
    <property type="entry name" value="ANTSNTHASEII"/>
</dbReference>
<keyword evidence="5" id="KW-0067">ATP-binding</keyword>
<evidence type="ECO:0000256" key="1">
    <source>
        <dbReference type="ARBA" id="ARBA00022598"/>
    </source>
</evidence>
<keyword evidence="7" id="KW-0808">Transferase</keyword>
<evidence type="ECO:0000259" key="6">
    <source>
        <dbReference type="Pfam" id="PF00117"/>
    </source>
</evidence>
<organism evidence="7 8">
    <name type="scientific">candidate division CPR3 bacterium GW2011_GWF2_35_18</name>
    <dbReference type="NCBI Taxonomy" id="1618350"/>
    <lineage>
        <taxon>Bacteria</taxon>
        <taxon>Bacteria division CPR3</taxon>
    </lineage>
</organism>
<sequence length="193" mass="22431">MNIIVIDNGTNNLQKLLFLLKNHNTEIINVKKINLKNTSKADLIILSGSSKNAVVKNKSLYNKEIELIKKSKVPMIGICLGFELISFVYHTELKLREEREKGFVDIEIVNNEAIFKDLPNLKVFESHRWYIDRLSPDLVMLAKSESGIEIIKHTNRMIYGFQFHPELYITKTCGHKIFFNLLHYIEKSKLIVE</sequence>
<keyword evidence="4" id="KW-0658">Purine biosynthesis</keyword>
<evidence type="ECO:0000256" key="3">
    <source>
        <dbReference type="ARBA" id="ARBA00022749"/>
    </source>
</evidence>
<dbReference type="GO" id="GO:0005829">
    <property type="term" value="C:cytosol"/>
    <property type="evidence" value="ECO:0007669"/>
    <property type="project" value="TreeGrafter"/>
</dbReference>
<evidence type="ECO:0000256" key="5">
    <source>
        <dbReference type="ARBA" id="ARBA00022840"/>
    </source>
</evidence>